<dbReference type="EMBL" id="GBRH01167754">
    <property type="protein sequence ID" value="JAE30142.1"/>
    <property type="molecule type" value="Transcribed_RNA"/>
</dbReference>
<sequence length="58" mass="6310">MRALAATGNDATYLYFDQLLCGGLVSEPMFPFALMLYSGNVRSGFLSRCTQAVTRGAR</sequence>
<name>A0A0A9H061_ARUDO</name>
<accession>A0A0A9H061</accession>
<protein>
    <submittedName>
        <fullName evidence="1">Uncharacterized protein</fullName>
    </submittedName>
</protein>
<reference evidence="1" key="2">
    <citation type="journal article" date="2015" name="Data Brief">
        <title>Shoot transcriptome of the giant reed, Arundo donax.</title>
        <authorList>
            <person name="Barrero R.A."/>
            <person name="Guerrero F.D."/>
            <person name="Moolhuijzen P."/>
            <person name="Goolsby J.A."/>
            <person name="Tidwell J."/>
            <person name="Bellgard S.E."/>
            <person name="Bellgard M.I."/>
        </authorList>
    </citation>
    <scope>NUCLEOTIDE SEQUENCE</scope>
    <source>
        <tissue evidence="1">Shoot tissue taken approximately 20 cm above the soil surface</tissue>
    </source>
</reference>
<organism evidence="1">
    <name type="scientific">Arundo donax</name>
    <name type="common">Giant reed</name>
    <name type="synonym">Donax arundinaceus</name>
    <dbReference type="NCBI Taxonomy" id="35708"/>
    <lineage>
        <taxon>Eukaryota</taxon>
        <taxon>Viridiplantae</taxon>
        <taxon>Streptophyta</taxon>
        <taxon>Embryophyta</taxon>
        <taxon>Tracheophyta</taxon>
        <taxon>Spermatophyta</taxon>
        <taxon>Magnoliopsida</taxon>
        <taxon>Liliopsida</taxon>
        <taxon>Poales</taxon>
        <taxon>Poaceae</taxon>
        <taxon>PACMAD clade</taxon>
        <taxon>Arundinoideae</taxon>
        <taxon>Arundineae</taxon>
        <taxon>Arundo</taxon>
    </lineage>
</organism>
<proteinExistence type="predicted"/>
<reference evidence="1" key="1">
    <citation type="submission" date="2014-09" db="EMBL/GenBank/DDBJ databases">
        <authorList>
            <person name="Magalhaes I.L.F."/>
            <person name="Oliveira U."/>
            <person name="Santos F.R."/>
            <person name="Vidigal T.H.D.A."/>
            <person name="Brescovit A.D."/>
            <person name="Santos A.J."/>
        </authorList>
    </citation>
    <scope>NUCLEOTIDE SEQUENCE</scope>
    <source>
        <tissue evidence="1">Shoot tissue taken approximately 20 cm above the soil surface</tissue>
    </source>
</reference>
<dbReference type="AlphaFoldDB" id="A0A0A9H061"/>
<evidence type="ECO:0000313" key="1">
    <source>
        <dbReference type="EMBL" id="JAE30142.1"/>
    </source>
</evidence>